<dbReference type="EMBL" id="BIFQ01000002">
    <property type="protein sequence ID" value="GCE08793.1"/>
    <property type="molecule type" value="Genomic_DNA"/>
</dbReference>
<name>A0A401ZPK3_9CHLR</name>
<protein>
    <submittedName>
        <fullName evidence="1">Uncharacterized protein</fullName>
    </submittedName>
</protein>
<organism evidence="1 2">
    <name type="scientific">Dictyobacter aurantiacus</name>
    <dbReference type="NCBI Taxonomy" id="1936993"/>
    <lineage>
        <taxon>Bacteria</taxon>
        <taxon>Bacillati</taxon>
        <taxon>Chloroflexota</taxon>
        <taxon>Ktedonobacteria</taxon>
        <taxon>Ktedonobacterales</taxon>
        <taxon>Dictyobacteraceae</taxon>
        <taxon>Dictyobacter</taxon>
    </lineage>
</organism>
<reference evidence="2" key="1">
    <citation type="submission" date="2018-12" db="EMBL/GenBank/DDBJ databases">
        <title>Tengunoibacter tsumagoiensis gen. nov., sp. nov., Dictyobacter kobayashii sp. nov., D. alpinus sp. nov., and D. joshuensis sp. nov. and description of Dictyobacteraceae fam. nov. within the order Ktedonobacterales isolated from Tengu-no-mugimeshi.</title>
        <authorList>
            <person name="Wang C.M."/>
            <person name="Zheng Y."/>
            <person name="Sakai Y."/>
            <person name="Toyoda A."/>
            <person name="Minakuchi Y."/>
            <person name="Abe K."/>
            <person name="Yokota A."/>
            <person name="Yabe S."/>
        </authorList>
    </citation>
    <scope>NUCLEOTIDE SEQUENCE [LARGE SCALE GENOMIC DNA]</scope>
    <source>
        <strain evidence="2">S-27</strain>
    </source>
</reference>
<gene>
    <name evidence="1" type="ORF">KDAU_61220</name>
</gene>
<accession>A0A401ZPK3</accession>
<dbReference type="Proteomes" id="UP000287224">
    <property type="component" value="Unassembled WGS sequence"/>
</dbReference>
<keyword evidence="2" id="KW-1185">Reference proteome</keyword>
<proteinExistence type="predicted"/>
<comment type="caution">
    <text evidence="1">The sequence shown here is derived from an EMBL/GenBank/DDBJ whole genome shotgun (WGS) entry which is preliminary data.</text>
</comment>
<evidence type="ECO:0000313" key="2">
    <source>
        <dbReference type="Proteomes" id="UP000287224"/>
    </source>
</evidence>
<dbReference type="AlphaFoldDB" id="A0A401ZPK3"/>
<sequence length="122" mass="14343">MVDIFVTGIPQAQFVYQRQQSDIQNLEKLHLKYIYSDYWICNNLIFMSNENIICAVVNSQLKEGFNRYPAYLTEVQQAPRTAYVFALNSDPDKYLINQIRLKQSPLTYRIMNIPGYHVFVPV</sequence>
<evidence type="ECO:0000313" key="1">
    <source>
        <dbReference type="EMBL" id="GCE08793.1"/>
    </source>
</evidence>